<protein>
    <submittedName>
        <fullName evidence="2">Uncharacterized protein</fullName>
    </submittedName>
</protein>
<evidence type="ECO:0000313" key="2">
    <source>
        <dbReference type="WBParaSite" id="Hba_09404"/>
    </source>
</evidence>
<name>A0A1I7WW95_HETBA</name>
<keyword evidence="1" id="KW-1185">Reference proteome</keyword>
<organism evidence="1 2">
    <name type="scientific">Heterorhabditis bacteriophora</name>
    <name type="common">Entomopathogenic nematode worm</name>
    <dbReference type="NCBI Taxonomy" id="37862"/>
    <lineage>
        <taxon>Eukaryota</taxon>
        <taxon>Metazoa</taxon>
        <taxon>Ecdysozoa</taxon>
        <taxon>Nematoda</taxon>
        <taxon>Chromadorea</taxon>
        <taxon>Rhabditida</taxon>
        <taxon>Rhabditina</taxon>
        <taxon>Rhabditomorpha</taxon>
        <taxon>Strongyloidea</taxon>
        <taxon>Heterorhabditidae</taxon>
        <taxon>Heterorhabditis</taxon>
    </lineage>
</organism>
<proteinExistence type="predicted"/>
<reference evidence="2" key="1">
    <citation type="submission" date="2016-11" db="UniProtKB">
        <authorList>
            <consortium name="WormBaseParasite"/>
        </authorList>
    </citation>
    <scope>IDENTIFICATION</scope>
</reference>
<dbReference type="WBParaSite" id="Hba_09404">
    <property type="protein sequence ID" value="Hba_09404"/>
    <property type="gene ID" value="Hba_09404"/>
</dbReference>
<dbReference type="Proteomes" id="UP000095283">
    <property type="component" value="Unplaced"/>
</dbReference>
<dbReference type="AlphaFoldDB" id="A0A1I7WW95"/>
<accession>A0A1I7WW95</accession>
<evidence type="ECO:0000313" key="1">
    <source>
        <dbReference type="Proteomes" id="UP000095283"/>
    </source>
</evidence>
<sequence>MPYSHKCGPKEGRWVRMQSAERLFLVSGSFLGQQHSLNVGKHSTLSDDHS</sequence>